<dbReference type="VEuPathDB" id="FungiDB:TREMEDRAFT_33242"/>
<dbReference type="EC" id="3.6.1.59" evidence="3"/>
<dbReference type="PANTHER" id="PTHR12978">
    <property type="entry name" value="HISTIDINE TRIAD HIT PROTEIN MEMBER"/>
    <property type="match status" value="1"/>
</dbReference>
<dbReference type="InterPro" id="IPR036265">
    <property type="entry name" value="HIT-like_sf"/>
</dbReference>
<feature type="binding site" evidence="11">
    <location>
        <begin position="199"/>
        <end position="210"/>
    </location>
    <ligand>
        <name>substrate</name>
    </ligand>
</feature>
<dbReference type="FunFam" id="3.30.428.10:FF:000006">
    <property type="entry name" value="m7GpppX diphosphatase"/>
    <property type="match status" value="1"/>
</dbReference>
<organism evidence="12 13">
    <name type="scientific">Tremella mesenterica</name>
    <name type="common">Jelly fungus</name>
    <dbReference type="NCBI Taxonomy" id="5217"/>
    <lineage>
        <taxon>Eukaryota</taxon>
        <taxon>Fungi</taxon>
        <taxon>Dikarya</taxon>
        <taxon>Basidiomycota</taxon>
        <taxon>Agaricomycotina</taxon>
        <taxon>Tremellomycetes</taxon>
        <taxon>Tremellales</taxon>
        <taxon>Tremellaceae</taxon>
        <taxon>Tremella</taxon>
    </lineage>
</organism>
<feature type="binding site" evidence="11">
    <location>
        <position position="116"/>
    </location>
    <ligand>
        <name>substrate</name>
    </ligand>
</feature>
<dbReference type="GO" id="GO:0000340">
    <property type="term" value="F:RNA 7-methylguanosine cap binding"/>
    <property type="evidence" value="ECO:0007669"/>
    <property type="project" value="TreeGrafter"/>
</dbReference>
<evidence type="ECO:0000256" key="3">
    <source>
        <dbReference type="ARBA" id="ARBA00012520"/>
    </source>
</evidence>
<dbReference type="GO" id="GO:0000932">
    <property type="term" value="C:P-body"/>
    <property type="evidence" value="ECO:0007669"/>
    <property type="project" value="TreeGrafter"/>
</dbReference>
<proteinExistence type="inferred from homology"/>
<dbReference type="EMBL" id="SDIL01000008">
    <property type="protein sequence ID" value="RXK41521.1"/>
    <property type="molecule type" value="Genomic_DNA"/>
</dbReference>
<reference evidence="12 13" key="1">
    <citation type="submission" date="2016-06" db="EMBL/GenBank/DDBJ databases">
        <title>Evolution of pathogenesis and genome organization in the Tremellales.</title>
        <authorList>
            <person name="Cuomo C."/>
            <person name="Litvintseva A."/>
            <person name="Heitman J."/>
            <person name="Chen Y."/>
            <person name="Sun S."/>
            <person name="Springer D."/>
            <person name="Dromer F."/>
            <person name="Young S."/>
            <person name="Zeng Q."/>
            <person name="Chapman S."/>
            <person name="Gujja S."/>
            <person name="Saif S."/>
            <person name="Birren B."/>
        </authorList>
    </citation>
    <scope>NUCLEOTIDE SEQUENCE [LARGE SCALE GENOMIC DNA]</scope>
    <source>
        <strain evidence="12 13">ATCC 28783</strain>
    </source>
</reference>
<dbReference type="InParanoid" id="A0A4Q1BTV9"/>
<dbReference type="Pfam" id="PF05652">
    <property type="entry name" value="DcpS"/>
    <property type="match status" value="1"/>
</dbReference>
<dbReference type="GO" id="GO:0140932">
    <property type="term" value="F:5'-(N(7)-methyl 5'-triphosphoguanosine)-[mRNA] diphosphatase activity"/>
    <property type="evidence" value="ECO:0007669"/>
    <property type="project" value="UniProtKB-EC"/>
</dbReference>
<dbReference type="Gene3D" id="3.30.200.40">
    <property type="entry name" value="Scavenger mRNA decapping enzyme, N-terminal domain"/>
    <property type="match status" value="1"/>
</dbReference>
<dbReference type="Gene3D" id="3.30.428.10">
    <property type="entry name" value="HIT-like"/>
    <property type="match status" value="1"/>
</dbReference>
<dbReference type="PANTHER" id="PTHR12978:SF0">
    <property type="entry name" value="M7GPPPX DIPHOSPHATASE"/>
    <property type="match status" value="1"/>
</dbReference>
<dbReference type="Pfam" id="PF11969">
    <property type="entry name" value="DcpS_C"/>
    <property type="match status" value="1"/>
</dbReference>
<evidence type="ECO:0000256" key="4">
    <source>
        <dbReference type="ARBA" id="ARBA00015636"/>
    </source>
</evidence>
<evidence type="ECO:0000256" key="9">
    <source>
        <dbReference type="ARBA" id="ARBA00048222"/>
    </source>
</evidence>
<keyword evidence="6" id="KW-0539">Nucleus</keyword>
<keyword evidence="5" id="KW-0378">Hydrolase</keyword>
<dbReference type="PIRSF" id="PIRSF028973">
    <property type="entry name" value="Scavenger_mRNA_decap_enz"/>
    <property type="match status" value="1"/>
</dbReference>
<feature type="binding site" evidence="11">
    <location>
        <position position="106"/>
    </location>
    <ligand>
        <name>substrate</name>
    </ligand>
</feature>
<evidence type="ECO:0000256" key="5">
    <source>
        <dbReference type="ARBA" id="ARBA00022801"/>
    </source>
</evidence>
<feature type="active site" description="Nucleophile" evidence="10">
    <location>
        <position position="208"/>
    </location>
</feature>
<sequence>MRNEDTIIHIQRTTLTNDTALSLINGGMESLNVFLDNRPYFSAHGTSSQIRTSTPDIQLKIIWPATSTHIRKYSKQELKMVNETPEMYEKIVLPYIDSFPPERLEWVYNILNGKKEAERILYNDPDEENGFMILPDLKWDQTSMSALYLTVLVRTRKIKSLRDLTKSHLSLLRDIKLKTFETVLKQFGVEGNKLRLFVHYQPSYYHFHVHVVHLHHETLGGMTVGQAHMLDDLIALLEISPDDSPSILAQMTFTYALGVEHGLYAGFLAYASTT</sequence>
<evidence type="ECO:0000256" key="6">
    <source>
        <dbReference type="ARBA" id="ARBA00023242"/>
    </source>
</evidence>
<gene>
    <name evidence="12" type="ORF">M231_01229</name>
</gene>
<accession>A0A4Q1BTV9</accession>
<protein>
    <recommendedName>
        <fullName evidence="4">m7GpppX diphosphatase</fullName>
        <ecNumber evidence="3">3.6.1.59</ecNumber>
    </recommendedName>
    <alternativeName>
        <fullName evidence="8">Decapping scavenger enzyme</fullName>
    </alternativeName>
    <alternativeName>
        <fullName evidence="7">Scavenger mRNA-decapping enzyme DcpS</fullName>
    </alternativeName>
</protein>
<evidence type="ECO:0000256" key="1">
    <source>
        <dbReference type="ARBA" id="ARBA00004123"/>
    </source>
</evidence>
<dbReference type="GO" id="GO:0000290">
    <property type="term" value="P:deadenylation-dependent decapping of nuclear-transcribed mRNA"/>
    <property type="evidence" value="ECO:0007669"/>
    <property type="project" value="InterPro"/>
</dbReference>
<evidence type="ECO:0000256" key="7">
    <source>
        <dbReference type="ARBA" id="ARBA00029885"/>
    </source>
</evidence>
<dbReference type="AlphaFoldDB" id="A0A4Q1BTV9"/>
<dbReference type="InterPro" id="IPR011145">
    <property type="entry name" value="Scavenger_mRNA_decap_enz_N"/>
</dbReference>
<dbReference type="Proteomes" id="UP000289152">
    <property type="component" value="Unassembled WGS sequence"/>
</dbReference>
<dbReference type="InterPro" id="IPR008594">
    <property type="entry name" value="DcpS/DCS2"/>
</dbReference>
<keyword evidence="13" id="KW-1185">Reference proteome</keyword>
<name>A0A4Q1BTV9_TREME</name>
<dbReference type="STRING" id="5217.A0A4Q1BTV9"/>
<evidence type="ECO:0000313" key="12">
    <source>
        <dbReference type="EMBL" id="RXK41521.1"/>
    </source>
</evidence>
<comment type="catalytic activity">
    <reaction evidence="9">
        <text>a 5'-end (N(7)-methyl 5'-triphosphoguanosine)-ribonucleoside in mRNA + H2O = N(7)-methyl-GMP + a 5'-end diphospho-ribonucleoside in mRNA + 2 H(+)</text>
        <dbReference type="Rhea" id="RHEA:65388"/>
        <dbReference type="Rhea" id="RHEA-COMP:17165"/>
        <dbReference type="Rhea" id="RHEA-COMP:17167"/>
        <dbReference type="ChEBI" id="CHEBI:15377"/>
        <dbReference type="ChEBI" id="CHEBI:15378"/>
        <dbReference type="ChEBI" id="CHEBI:58285"/>
        <dbReference type="ChEBI" id="CHEBI:156461"/>
        <dbReference type="ChEBI" id="CHEBI:167616"/>
        <dbReference type="EC" id="3.6.1.59"/>
    </reaction>
</comment>
<dbReference type="SUPFAM" id="SSF102860">
    <property type="entry name" value="mRNA decapping enzyme DcpS N-terminal domain"/>
    <property type="match status" value="1"/>
</dbReference>
<dbReference type="OrthoDB" id="10264956at2759"/>
<dbReference type="SUPFAM" id="SSF54197">
    <property type="entry name" value="HIT-like"/>
    <property type="match status" value="1"/>
</dbReference>
<comment type="similarity">
    <text evidence="2">Belongs to the HIT family.</text>
</comment>
<comment type="subcellular location">
    <subcellularLocation>
        <location evidence="1">Nucleus</location>
    </subcellularLocation>
</comment>
<dbReference type="GO" id="GO:0005634">
    <property type="term" value="C:nucleus"/>
    <property type="evidence" value="ECO:0007669"/>
    <property type="project" value="UniProtKB-SubCell"/>
</dbReference>
<comment type="caution">
    <text evidence="12">The sequence shown here is derived from an EMBL/GenBank/DDBJ whole genome shotgun (WGS) entry which is preliminary data.</text>
</comment>
<evidence type="ECO:0000256" key="11">
    <source>
        <dbReference type="PIRSR" id="PIRSR028973-2"/>
    </source>
</evidence>
<evidence type="ECO:0000256" key="2">
    <source>
        <dbReference type="ARBA" id="ARBA00010208"/>
    </source>
</evidence>
<evidence type="ECO:0000256" key="10">
    <source>
        <dbReference type="PIRSR" id="PIRSR028973-1"/>
    </source>
</evidence>
<evidence type="ECO:0000313" key="13">
    <source>
        <dbReference type="Proteomes" id="UP000289152"/>
    </source>
</evidence>
<feature type="binding site" evidence="11">
    <location>
        <position position="138"/>
    </location>
    <ligand>
        <name>substrate</name>
    </ligand>
</feature>
<feature type="binding site" evidence="11">
    <location>
        <position position="136"/>
    </location>
    <ligand>
        <name>substrate</name>
    </ligand>
</feature>
<evidence type="ECO:0000256" key="8">
    <source>
        <dbReference type="ARBA" id="ARBA00030609"/>
    </source>
</evidence>
<dbReference type="FunCoup" id="A0A4Q1BTV9">
    <property type="interactions" value="439"/>
</dbReference>